<dbReference type="GO" id="GO:0004519">
    <property type="term" value="F:endonuclease activity"/>
    <property type="evidence" value="ECO:0007669"/>
    <property type="project" value="UniProtKB-KW"/>
</dbReference>
<dbReference type="Gene3D" id="1.10.30.50">
    <property type="match status" value="1"/>
</dbReference>
<dbReference type="InterPro" id="IPR003615">
    <property type="entry name" value="HNH_nuc"/>
</dbReference>
<protein>
    <submittedName>
        <fullName evidence="2">HNH endonuclease signature motif containing protein</fullName>
    </submittedName>
</protein>
<proteinExistence type="predicted"/>
<sequence>MKNTTGFPHDPELAAAVDAVFRRFHTQFVELPETWKKIPGSSRNDLKSKSRTAKLKRLANRDGSRCAYCGCEFYDLSEATLDHVVPYRLIRSWADWALVLSCGTCNNAKDNKIPAVLMPLLATLLCQLARMHAVPVERSLVPVGGAA</sequence>
<accession>A0ABU4N148</accession>
<keyword evidence="2" id="KW-0540">Nuclease</keyword>
<dbReference type="Proteomes" id="UP001282474">
    <property type="component" value="Unassembled WGS sequence"/>
</dbReference>
<name>A0ABU4N148_9ACTN</name>
<dbReference type="EMBL" id="JARAWJ010000039">
    <property type="protein sequence ID" value="MDX3042552.1"/>
    <property type="molecule type" value="Genomic_DNA"/>
</dbReference>
<organism evidence="2 3">
    <name type="scientific">Streptomyces caniscabiei</name>
    <dbReference type="NCBI Taxonomy" id="2746961"/>
    <lineage>
        <taxon>Bacteria</taxon>
        <taxon>Bacillati</taxon>
        <taxon>Actinomycetota</taxon>
        <taxon>Actinomycetes</taxon>
        <taxon>Kitasatosporales</taxon>
        <taxon>Streptomycetaceae</taxon>
        <taxon>Streptomyces</taxon>
    </lineage>
</organism>
<reference evidence="2 3" key="1">
    <citation type="journal article" date="2023" name="Microb. Genom.">
        <title>Mesoterricola silvestris gen. nov., sp. nov., Mesoterricola sediminis sp. nov., Geothrix oryzae sp. nov., Geothrix edaphica sp. nov., Geothrix rubra sp. nov., and Geothrix limicola sp. nov., six novel members of Acidobacteriota isolated from soils.</title>
        <authorList>
            <person name="Weisberg A.J."/>
            <person name="Pearce E."/>
            <person name="Kramer C.G."/>
            <person name="Chang J.H."/>
            <person name="Clarke C.R."/>
        </authorList>
    </citation>
    <scope>NUCLEOTIDE SEQUENCE [LARGE SCALE GENOMIC DNA]</scope>
    <source>
        <strain evidence="2 3">NE20-4-1</strain>
    </source>
</reference>
<dbReference type="RefSeq" id="WP_193382860.1">
    <property type="nucleotide sequence ID" value="NZ_JABXWI010000031.1"/>
</dbReference>
<dbReference type="CDD" id="cd00085">
    <property type="entry name" value="HNHc"/>
    <property type="match status" value="1"/>
</dbReference>
<evidence type="ECO:0000259" key="1">
    <source>
        <dbReference type="SMART" id="SM00507"/>
    </source>
</evidence>
<evidence type="ECO:0000313" key="2">
    <source>
        <dbReference type="EMBL" id="MDX3042552.1"/>
    </source>
</evidence>
<dbReference type="SMART" id="SM00507">
    <property type="entry name" value="HNHc"/>
    <property type="match status" value="1"/>
</dbReference>
<keyword evidence="2" id="KW-0255">Endonuclease</keyword>
<feature type="domain" description="HNH nuclease" evidence="1">
    <location>
        <begin position="54"/>
        <end position="107"/>
    </location>
</feature>
<comment type="caution">
    <text evidence="2">The sequence shown here is derived from an EMBL/GenBank/DDBJ whole genome shotgun (WGS) entry which is preliminary data.</text>
</comment>
<dbReference type="InterPro" id="IPR002711">
    <property type="entry name" value="HNH"/>
</dbReference>
<dbReference type="Pfam" id="PF01844">
    <property type="entry name" value="HNH"/>
    <property type="match status" value="1"/>
</dbReference>
<keyword evidence="2" id="KW-0378">Hydrolase</keyword>
<gene>
    <name evidence="2" type="ORF">PV383_36025</name>
</gene>
<keyword evidence="3" id="KW-1185">Reference proteome</keyword>
<evidence type="ECO:0000313" key="3">
    <source>
        <dbReference type="Proteomes" id="UP001282474"/>
    </source>
</evidence>